<evidence type="ECO:0000256" key="1">
    <source>
        <dbReference type="ARBA" id="ARBA00000900"/>
    </source>
</evidence>
<dbReference type="InterPro" id="IPR041888">
    <property type="entry name" value="RING-HC_ZNF598/HEL2"/>
</dbReference>
<dbReference type="OrthoDB" id="3838338at2759"/>
<feature type="region of interest" description="Disordered" evidence="13">
    <location>
        <begin position="330"/>
        <end position="439"/>
    </location>
</feature>
<dbReference type="InterPro" id="IPR056437">
    <property type="entry name" value="Znf-C2H2_ZNF598/HEL2"/>
</dbReference>
<evidence type="ECO:0000256" key="4">
    <source>
        <dbReference type="ARBA" id="ARBA00012483"/>
    </source>
</evidence>
<feature type="region of interest" description="Disordered" evidence="13">
    <location>
        <begin position="1"/>
        <end position="53"/>
    </location>
</feature>
<feature type="compositionally biased region" description="Basic and acidic residues" evidence="13">
    <location>
        <begin position="348"/>
        <end position="357"/>
    </location>
</feature>
<dbReference type="InterPro" id="IPR044288">
    <property type="entry name" value="ZNF598/HEL2"/>
</dbReference>
<dbReference type="EC" id="2.3.2.27" evidence="4"/>
<feature type="compositionally biased region" description="Basic and acidic residues" evidence="13">
    <location>
        <begin position="35"/>
        <end position="51"/>
    </location>
</feature>
<dbReference type="GO" id="GO:0005737">
    <property type="term" value="C:cytoplasm"/>
    <property type="evidence" value="ECO:0007669"/>
    <property type="project" value="UniProtKB-SubCell"/>
</dbReference>
<dbReference type="Pfam" id="PF23230">
    <property type="entry name" value="zf-C2H2_13"/>
    <property type="match status" value="1"/>
</dbReference>
<dbReference type="Pfam" id="PF23202">
    <property type="entry name" value="PAH_ZNF598"/>
    <property type="match status" value="1"/>
</dbReference>
<dbReference type="Pfam" id="PF25447">
    <property type="entry name" value="RING_ZNF598"/>
    <property type="match status" value="1"/>
</dbReference>
<dbReference type="InParanoid" id="A0A1Y1Y6M0"/>
<comment type="subcellular location">
    <subcellularLocation>
        <location evidence="2">Cytoplasm</location>
    </subcellularLocation>
</comment>
<keyword evidence="16" id="KW-1185">Reference proteome</keyword>
<dbReference type="EMBL" id="MCFE01000238">
    <property type="protein sequence ID" value="ORX93366.1"/>
    <property type="molecule type" value="Genomic_DNA"/>
</dbReference>
<evidence type="ECO:0000256" key="7">
    <source>
        <dbReference type="ARBA" id="ARBA00022679"/>
    </source>
</evidence>
<dbReference type="PROSITE" id="PS50089">
    <property type="entry name" value="ZF_RING_2"/>
    <property type="match status" value="1"/>
</dbReference>
<feature type="compositionally biased region" description="Polar residues" evidence="13">
    <location>
        <begin position="358"/>
        <end position="369"/>
    </location>
</feature>
<evidence type="ECO:0000256" key="10">
    <source>
        <dbReference type="ARBA" id="ARBA00022833"/>
    </source>
</evidence>
<dbReference type="InterPro" id="IPR057634">
    <property type="entry name" value="PAH_ZNF598/HEL2"/>
</dbReference>
<dbReference type="GO" id="GO:0016567">
    <property type="term" value="P:protein ubiquitination"/>
    <property type="evidence" value="ECO:0007669"/>
    <property type="project" value="TreeGrafter"/>
</dbReference>
<dbReference type="GO" id="GO:0043022">
    <property type="term" value="F:ribosome binding"/>
    <property type="evidence" value="ECO:0007669"/>
    <property type="project" value="TreeGrafter"/>
</dbReference>
<dbReference type="InterPro" id="IPR001841">
    <property type="entry name" value="Znf_RING"/>
</dbReference>
<protein>
    <recommendedName>
        <fullName evidence="4">RING-type E3 ubiquitin transferase</fullName>
        <ecNumber evidence="4">2.3.2.27</ecNumber>
    </recommendedName>
</protein>
<evidence type="ECO:0000256" key="12">
    <source>
        <dbReference type="PROSITE-ProRule" id="PRU00175"/>
    </source>
</evidence>
<feature type="compositionally biased region" description="Polar residues" evidence="13">
    <location>
        <begin position="11"/>
        <end position="30"/>
    </location>
</feature>
<evidence type="ECO:0000313" key="15">
    <source>
        <dbReference type="EMBL" id="ORX93366.1"/>
    </source>
</evidence>
<feature type="compositionally biased region" description="Basic and acidic residues" evidence="13">
    <location>
        <begin position="1"/>
        <end position="10"/>
    </location>
</feature>
<name>A0A1Y1Y6M0_9FUNG</name>
<evidence type="ECO:0000256" key="8">
    <source>
        <dbReference type="ARBA" id="ARBA00022723"/>
    </source>
</evidence>
<dbReference type="GO" id="GO:0008270">
    <property type="term" value="F:zinc ion binding"/>
    <property type="evidence" value="ECO:0007669"/>
    <property type="project" value="UniProtKB-KW"/>
</dbReference>
<evidence type="ECO:0000256" key="3">
    <source>
        <dbReference type="ARBA" id="ARBA00004906"/>
    </source>
</evidence>
<feature type="non-terminal residue" evidence="15">
    <location>
        <position position="678"/>
    </location>
</feature>
<dbReference type="GO" id="GO:0072344">
    <property type="term" value="P:rescue of stalled ribosome"/>
    <property type="evidence" value="ECO:0007669"/>
    <property type="project" value="InterPro"/>
</dbReference>
<sequence>MSIQHHEVSSEVKQSPSEGDSTQPQSNRLSHSARPKKEYRIEPSKPPKADTPEAENNQVEHCFICTEPISCYSVGVCNHRTCHLCSLRLRVLYRNKTCGYCKTELKSVVFTRDPEKLFEQFVLKELPAQDTVASVYFDTQKLHDEIQTILRINCPDKKCDFHSENSWAGLEEHVNTVHQRSLCEICVKHKKVFSHEHTVFTHAQLQRHMTVGDSKNSTKTTGFKGHPECQFCSIHFYDGDQLFEHCRDKHEQCHICIRNGSGRHDYYASYGTLEQHFLNDHFLCTYQECLNKKFVVFQSDIDLKAHLVEEHRGSANQRAHLKQVRQIEVNFSYRDNNRSHSRSAGGRQESRQNRKEQPSGSKDTGSKPASHNKDSRRGKLKGRLNPPPEFGSTLTDEAPSTSSSDAQTANEPSRAENQSLIAPSQPSSKPPAAKTSTPTNKEILSNHASFLNRLTGYLGGNDERVTNFKQLTASYRSNRIAVSQYIDAIQRLVPVTKDHLPITGKIINGVAGLLDIERKKQELLSAWHDRKIQDNQDFPILETSKASNDPSASDGAARRVLVIKPKQAKAGQLGGSSKAKTRNRAPPAPKQTPTIVNNPPASRPSASAAPRPSANSGSTTPWSGKAVPHLVSPAPPKAKSPMEHFPSLPEAPKRPKIPGLSNRGGKVESAWGKQKEAP</sequence>
<feature type="region of interest" description="Disordered" evidence="13">
    <location>
        <begin position="563"/>
        <end position="678"/>
    </location>
</feature>
<keyword evidence="8" id="KW-0479">Metal-binding</keyword>
<organism evidence="15 16">
    <name type="scientific">Basidiobolus meristosporus CBS 931.73</name>
    <dbReference type="NCBI Taxonomy" id="1314790"/>
    <lineage>
        <taxon>Eukaryota</taxon>
        <taxon>Fungi</taxon>
        <taxon>Fungi incertae sedis</taxon>
        <taxon>Zoopagomycota</taxon>
        <taxon>Entomophthoromycotina</taxon>
        <taxon>Basidiobolomycetes</taxon>
        <taxon>Basidiobolales</taxon>
        <taxon>Basidiobolaceae</taxon>
        <taxon>Basidiobolus</taxon>
    </lineage>
</organism>
<keyword evidence="10" id="KW-0862">Zinc</keyword>
<feature type="compositionally biased region" description="Low complexity" evidence="13">
    <location>
        <begin position="422"/>
        <end position="439"/>
    </location>
</feature>
<comment type="pathway">
    <text evidence="3">Protein modification; protein ubiquitination.</text>
</comment>
<comment type="catalytic activity">
    <reaction evidence="1">
        <text>S-ubiquitinyl-[E2 ubiquitin-conjugating enzyme]-L-cysteine + [acceptor protein]-L-lysine = [E2 ubiquitin-conjugating enzyme]-L-cysteine + N(6)-ubiquitinyl-[acceptor protein]-L-lysine.</text>
        <dbReference type="EC" id="2.3.2.27"/>
    </reaction>
</comment>
<dbReference type="GO" id="GO:0061630">
    <property type="term" value="F:ubiquitin protein ligase activity"/>
    <property type="evidence" value="ECO:0007669"/>
    <property type="project" value="UniProtKB-EC"/>
</dbReference>
<evidence type="ECO:0000259" key="14">
    <source>
        <dbReference type="PROSITE" id="PS50089"/>
    </source>
</evidence>
<evidence type="ECO:0000256" key="5">
    <source>
        <dbReference type="ARBA" id="ARBA00022490"/>
    </source>
</evidence>
<keyword evidence="7" id="KW-0808">Transferase</keyword>
<evidence type="ECO:0000256" key="11">
    <source>
        <dbReference type="ARBA" id="ARBA00035113"/>
    </source>
</evidence>
<proteinExistence type="inferred from homology"/>
<dbReference type="CDD" id="cd16615">
    <property type="entry name" value="RING-HC_ZNF598"/>
    <property type="match status" value="1"/>
</dbReference>
<keyword evidence="6" id="KW-0597">Phosphoprotein</keyword>
<keyword evidence="9 12" id="KW-0863">Zinc-finger</keyword>
<evidence type="ECO:0000313" key="16">
    <source>
        <dbReference type="Proteomes" id="UP000193498"/>
    </source>
</evidence>
<dbReference type="AlphaFoldDB" id="A0A1Y1Y6M0"/>
<dbReference type="PROSITE" id="PS00028">
    <property type="entry name" value="ZINC_FINGER_C2H2_1"/>
    <property type="match status" value="1"/>
</dbReference>
<evidence type="ECO:0000256" key="6">
    <source>
        <dbReference type="ARBA" id="ARBA00022553"/>
    </source>
</evidence>
<comment type="similarity">
    <text evidence="11">Belongs to the ZNF598/HEL2 family.</text>
</comment>
<reference evidence="15 16" key="1">
    <citation type="submission" date="2016-07" db="EMBL/GenBank/DDBJ databases">
        <title>Pervasive Adenine N6-methylation of Active Genes in Fungi.</title>
        <authorList>
            <consortium name="DOE Joint Genome Institute"/>
            <person name="Mondo S.J."/>
            <person name="Dannebaum R.O."/>
            <person name="Kuo R.C."/>
            <person name="Labutti K."/>
            <person name="Haridas S."/>
            <person name="Kuo A."/>
            <person name="Salamov A."/>
            <person name="Ahrendt S.R."/>
            <person name="Lipzen A."/>
            <person name="Sullivan W."/>
            <person name="Andreopoulos W.B."/>
            <person name="Clum A."/>
            <person name="Lindquist E."/>
            <person name="Daum C."/>
            <person name="Ramamoorthy G.K."/>
            <person name="Gryganskyi A."/>
            <person name="Culley D."/>
            <person name="Magnuson J.K."/>
            <person name="James T.Y."/>
            <person name="O'Malley M.A."/>
            <person name="Stajich J.E."/>
            <person name="Spatafora J.W."/>
            <person name="Visel A."/>
            <person name="Grigoriev I.V."/>
        </authorList>
    </citation>
    <scope>NUCLEOTIDE SEQUENCE [LARGE SCALE GENOMIC DNA]</scope>
    <source>
        <strain evidence="15 16">CBS 931.73</strain>
    </source>
</reference>
<evidence type="ECO:0000256" key="13">
    <source>
        <dbReference type="SAM" id="MobiDB-lite"/>
    </source>
</evidence>
<gene>
    <name evidence="15" type="ORF">K493DRAFT_262528</name>
</gene>
<keyword evidence="5" id="KW-0963">Cytoplasm</keyword>
<dbReference type="FunCoup" id="A0A1Y1Y6M0">
    <property type="interactions" value="110"/>
</dbReference>
<dbReference type="PANTHER" id="PTHR22938:SF0">
    <property type="entry name" value="E3 UBIQUITIN-PROTEIN LIGASE ZNF598"/>
    <property type="match status" value="1"/>
</dbReference>
<dbReference type="STRING" id="1314790.A0A1Y1Y6M0"/>
<dbReference type="InterPro" id="IPR013087">
    <property type="entry name" value="Znf_C2H2_type"/>
</dbReference>
<dbReference type="Proteomes" id="UP000193498">
    <property type="component" value="Unassembled WGS sequence"/>
</dbReference>
<feature type="compositionally biased region" description="Polar residues" evidence="13">
    <location>
        <begin position="392"/>
        <end position="421"/>
    </location>
</feature>
<feature type="compositionally biased region" description="Low complexity" evidence="13">
    <location>
        <begin position="597"/>
        <end position="616"/>
    </location>
</feature>
<dbReference type="PANTHER" id="PTHR22938">
    <property type="entry name" value="ZINC FINGER PROTEIN 598"/>
    <property type="match status" value="1"/>
</dbReference>
<feature type="domain" description="RING-type" evidence="14">
    <location>
        <begin position="62"/>
        <end position="102"/>
    </location>
</feature>
<dbReference type="SMART" id="SM00355">
    <property type="entry name" value="ZnF_C2H2"/>
    <property type="match status" value="4"/>
</dbReference>
<comment type="caution">
    <text evidence="15">The sequence shown here is derived from an EMBL/GenBank/DDBJ whole genome shotgun (WGS) entry which is preliminary data.</text>
</comment>
<evidence type="ECO:0000256" key="2">
    <source>
        <dbReference type="ARBA" id="ARBA00004496"/>
    </source>
</evidence>
<accession>A0A1Y1Y6M0</accession>
<evidence type="ECO:0000256" key="9">
    <source>
        <dbReference type="ARBA" id="ARBA00022771"/>
    </source>
</evidence>